<proteinExistence type="predicted"/>
<comment type="caution">
    <text evidence="1">The sequence shown here is derived from an EMBL/GenBank/DDBJ whole genome shotgun (WGS) entry which is preliminary data.</text>
</comment>
<reference evidence="1 2" key="1">
    <citation type="journal article" date="2018" name="Front. Plant Sci.">
        <title>Red Clover (Trifolium pratense) and Zigzag Clover (T. medium) - A Picture of Genomic Similarities and Differences.</title>
        <authorList>
            <person name="Dluhosova J."/>
            <person name="Istvanek J."/>
            <person name="Nedelnik J."/>
            <person name="Repkova J."/>
        </authorList>
    </citation>
    <scope>NUCLEOTIDE SEQUENCE [LARGE SCALE GENOMIC DNA]</scope>
    <source>
        <strain evidence="2">cv. 10/8</strain>
        <tissue evidence="1">Leaf</tissue>
    </source>
</reference>
<dbReference type="AlphaFoldDB" id="A0A392V804"/>
<organism evidence="1 2">
    <name type="scientific">Trifolium medium</name>
    <dbReference type="NCBI Taxonomy" id="97028"/>
    <lineage>
        <taxon>Eukaryota</taxon>
        <taxon>Viridiplantae</taxon>
        <taxon>Streptophyta</taxon>
        <taxon>Embryophyta</taxon>
        <taxon>Tracheophyta</taxon>
        <taxon>Spermatophyta</taxon>
        <taxon>Magnoliopsida</taxon>
        <taxon>eudicotyledons</taxon>
        <taxon>Gunneridae</taxon>
        <taxon>Pentapetalae</taxon>
        <taxon>rosids</taxon>
        <taxon>fabids</taxon>
        <taxon>Fabales</taxon>
        <taxon>Fabaceae</taxon>
        <taxon>Papilionoideae</taxon>
        <taxon>50 kb inversion clade</taxon>
        <taxon>NPAAA clade</taxon>
        <taxon>Hologalegina</taxon>
        <taxon>IRL clade</taxon>
        <taxon>Trifolieae</taxon>
        <taxon>Trifolium</taxon>
    </lineage>
</organism>
<sequence length="35" mass="4063">TLSKIACNRLQKELVEWQANPPTGFNYKVSDNLQR</sequence>
<keyword evidence="2" id="KW-1185">Reference proteome</keyword>
<evidence type="ECO:0000313" key="1">
    <source>
        <dbReference type="EMBL" id="MCI82965.1"/>
    </source>
</evidence>
<dbReference type="Proteomes" id="UP000265520">
    <property type="component" value="Unassembled WGS sequence"/>
</dbReference>
<name>A0A392V804_9FABA</name>
<accession>A0A392V804</accession>
<protein>
    <submittedName>
        <fullName evidence="1">Putative ubiquitin-conjugating enzyme E2 18</fullName>
    </submittedName>
</protein>
<evidence type="ECO:0000313" key="2">
    <source>
        <dbReference type="Proteomes" id="UP000265520"/>
    </source>
</evidence>
<feature type="non-terminal residue" evidence="1">
    <location>
        <position position="1"/>
    </location>
</feature>
<dbReference type="EMBL" id="LXQA011055636">
    <property type="protein sequence ID" value="MCI82965.1"/>
    <property type="molecule type" value="Genomic_DNA"/>
</dbReference>